<feature type="compositionally biased region" description="Gly residues" evidence="1">
    <location>
        <begin position="359"/>
        <end position="375"/>
    </location>
</feature>
<feature type="compositionally biased region" description="Polar residues" evidence="1">
    <location>
        <begin position="26"/>
        <end position="39"/>
    </location>
</feature>
<dbReference type="EMBL" id="JACMHY010000001">
    <property type="protein sequence ID" value="MBC2863760.1"/>
    <property type="molecule type" value="Genomic_DNA"/>
</dbReference>
<evidence type="ECO:0000313" key="3">
    <source>
        <dbReference type="Proteomes" id="UP000517694"/>
    </source>
</evidence>
<dbReference type="AlphaFoldDB" id="A0A7X1HV72"/>
<proteinExistence type="predicted"/>
<dbReference type="Proteomes" id="UP000517694">
    <property type="component" value="Unassembled WGS sequence"/>
</dbReference>
<organism evidence="2 3">
    <name type="scientific">Streptomyces mexicanus</name>
    <dbReference type="NCBI Taxonomy" id="178566"/>
    <lineage>
        <taxon>Bacteria</taxon>
        <taxon>Bacillati</taxon>
        <taxon>Actinomycetota</taxon>
        <taxon>Actinomycetes</taxon>
        <taxon>Kitasatosporales</taxon>
        <taxon>Streptomycetaceae</taxon>
        <taxon>Streptomyces</taxon>
    </lineage>
</organism>
<feature type="region of interest" description="Disordered" evidence="1">
    <location>
        <begin position="1"/>
        <end position="108"/>
    </location>
</feature>
<protein>
    <recommendedName>
        <fullName evidence="4">DUF4232 domain-containing protein</fullName>
    </recommendedName>
</protein>
<sequence length="452" mass="43418">MPQGGDVGSSQPDGQQAARSLDGSDPQPQGGNTGSSQADGQGGARSPGDARPDDKGGTPSQGGPHPRSGSRSQARLRGDAPPHDETPSHAGNHDVNHSPDDQGLDGLGPDELALRRLLHEAVQDVAPREDALEHLRRAVPARRARKRQAVVGMAAAALFLGTAVPALVHVSDVAGADANPAMAGQASQAHGGTGQGKGPDGGESAVGGSSAAATGPGRNDKKDGHRPGASTAPGGVGPGAGKDGPSASADVGVPECTGAQLGSATATVGAPDTTGAVYGTFHVANVSSTSCAVSGPGTVTTHAQGAADATRISVVPHTSGDAASGLPDPAGEVSGLVLAPGAAYEVKFAWVPSETCPSTGGGDSSGGGGGGGGSETSGPSPDPSPSQDAGETAGAAPGTDTGATPQLMTEGGTAEGSVEVSHTTEAGSPTVSATVPNACAGTVYRTGVLPVS</sequence>
<evidence type="ECO:0000256" key="1">
    <source>
        <dbReference type="SAM" id="MobiDB-lite"/>
    </source>
</evidence>
<accession>A0A7X1HV72</accession>
<gene>
    <name evidence="2" type="ORF">H1R13_01750</name>
</gene>
<feature type="compositionally biased region" description="Polar residues" evidence="1">
    <location>
        <begin position="420"/>
        <end position="431"/>
    </location>
</feature>
<feature type="compositionally biased region" description="Gly residues" evidence="1">
    <location>
        <begin position="191"/>
        <end position="205"/>
    </location>
</feature>
<feature type="region of interest" description="Disordered" evidence="1">
    <location>
        <begin position="355"/>
        <end position="431"/>
    </location>
</feature>
<reference evidence="2 3" key="1">
    <citation type="submission" date="2020-08" db="EMBL/GenBank/DDBJ databases">
        <title>Whole-Genome Sequence of French Clinical Streptomyces mexicanus Strain Q0842.</title>
        <authorList>
            <person name="Boxberger M."/>
            <person name="La Scola B."/>
        </authorList>
    </citation>
    <scope>NUCLEOTIDE SEQUENCE [LARGE SCALE GENOMIC DNA]</scope>
    <source>
        <strain evidence="2 3">Marseille-Q0842</strain>
    </source>
</reference>
<feature type="compositionally biased region" description="Low complexity" evidence="1">
    <location>
        <begin position="385"/>
        <end position="405"/>
    </location>
</feature>
<feature type="compositionally biased region" description="Polar residues" evidence="1">
    <location>
        <begin position="8"/>
        <end position="18"/>
    </location>
</feature>
<name>A0A7X1HV72_9ACTN</name>
<evidence type="ECO:0008006" key="4">
    <source>
        <dbReference type="Google" id="ProtNLM"/>
    </source>
</evidence>
<keyword evidence="3" id="KW-1185">Reference proteome</keyword>
<feature type="compositionally biased region" description="Low complexity" evidence="1">
    <location>
        <begin position="206"/>
        <end position="217"/>
    </location>
</feature>
<feature type="compositionally biased region" description="Basic and acidic residues" evidence="1">
    <location>
        <begin position="76"/>
        <end position="100"/>
    </location>
</feature>
<comment type="caution">
    <text evidence="2">The sequence shown here is derived from an EMBL/GenBank/DDBJ whole genome shotgun (WGS) entry which is preliminary data.</text>
</comment>
<evidence type="ECO:0000313" key="2">
    <source>
        <dbReference type="EMBL" id="MBC2863760.1"/>
    </source>
</evidence>
<feature type="region of interest" description="Disordered" evidence="1">
    <location>
        <begin position="181"/>
        <end position="254"/>
    </location>
</feature>